<dbReference type="SUPFAM" id="SSF55166">
    <property type="entry name" value="Hedgehog/DD-peptidase"/>
    <property type="match status" value="1"/>
</dbReference>
<evidence type="ECO:0000256" key="9">
    <source>
        <dbReference type="ARBA" id="ARBA00022813"/>
    </source>
</evidence>
<dbReference type="FunFam" id="2.170.16.10:FF:000001">
    <property type="entry name" value="Indian hedgehog"/>
    <property type="match status" value="1"/>
</dbReference>
<feature type="domain" description="Hint" evidence="17">
    <location>
        <begin position="307"/>
        <end position="351"/>
    </location>
</feature>
<keyword evidence="15" id="KW-0333">Golgi apparatus</keyword>
<dbReference type="Gene3D" id="3.30.1380.10">
    <property type="match status" value="1"/>
</dbReference>
<dbReference type="GO" id="GO:0016740">
    <property type="term" value="F:transferase activity"/>
    <property type="evidence" value="ECO:0007669"/>
    <property type="project" value="UniProtKB-KW"/>
</dbReference>
<evidence type="ECO:0000256" key="15">
    <source>
        <dbReference type="RuleBase" id="RU280812"/>
    </source>
</evidence>
<evidence type="ECO:0000259" key="17">
    <source>
        <dbReference type="SMART" id="SM00305"/>
    </source>
</evidence>
<sequence>MAIAKSNILCQLIALFVAAQLRCSLSCGSRTGYGARNPGSPLMLYQCVPDLLENSQAASGPAKGKITRNSPEFEKLEPCYNTAIIFKDEEGTGADRLMSKRCKEKLIELASLVKNQWPSLKLVVTEAWDEQGQHSKNSLHYEGRAVDLRLSDTYKSNPKLALLGRLAVNAGFDYVLYESETHIHASVREDSYVDKSKRTGCFSSESTVRLENGAVLRVDHLKISDRVQVMLQDGTIGYSEVIMFADYLPNIPKVSHILIETENPERKVTMTPSHIIFTRGDSLGSKLTAKQASMVSAGEFLLISVDAKRLVPSRVANISVVEKTGMIAPVTMEGNIIVDGVLSSCYARIDDHRSAHLAFAPMRIAYNYGFRAWNSTFSAIQQGMHWYPKLLIQINNALGIHKLS</sequence>
<protein>
    <recommendedName>
        <fullName evidence="15">Hedgehog protein</fullName>
    </recommendedName>
</protein>
<dbReference type="InterPro" id="IPR000320">
    <property type="entry name" value="Hedgehog_signalling_dom"/>
</dbReference>
<name>A0AAD9QIM2_ACRCE</name>
<dbReference type="InterPro" id="IPR003586">
    <property type="entry name" value="Hint_dom_C"/>
</dbReference>
<evidence type="ECO:0000256" key="16">
    <source>
        <dbReference type="SAM" id="SignalP"/>
    </source>
</evidence>
<keyword evidence="12" id="KW-0564">Palmitate</keyword>
<dbReference type="Proteomes" id="UP001249851">
    <property type="component" value="Unassembled WGS sequence"/>
</dbReference>
<gene>
    <name evidence="19" type="ORF">P5673_014770</name>
</gene>
<dbReference type="InterPro" id="IPR009045">
    <property type="entry name" value="Zn_M74/Hedgehog-like"/>
</dbReference>
<comment type="catalytic activity">
    <reaction evidence="14">
        <text>glycyl-L-cysteinyl-[protein] + cholesterol + H(+) = [protein]-C-terminal glycyl cholesterol ester + N-terminal L-cysteinyl-[protein]</text>
        <dbReference type="Rhea" id="RHEA:59504"/>
        <dbReference type="Rhea" id="RHEA-COMP:12707"/>
        <dbReference type="Rhea" id="RHEA-COMP:15369"/>
        <dbReference type="Rhea" id="RHEA-COMP:15374"/>
        <dbReference type="ChEBI" id="CHEBI:15378"/>
        <dbReference type="ChEBI" id="CHEBI:16113"/>
        <dbReference type="ChEBI" id="CHEBI:65250"/>
        <dbReference type="ChEBI" id="CHEBI:143135"/>
        <dbReference type="ChEBI" id="CHEBI:143140"/>
    </reaction>
    <physiologicalReaction direction="left-to-right" evidence="14">
        <dbReference type="Rhea" id="RHEA:59505"/>
    </physiologicalReaction>
</comment>
<dbReference type="PROSITE" id="PS50817">
    <property type="entry name" value="INTEIN_N_TER"/>
    <property type="match status" value="1"/>
</dbReference>
<evidence type="ECO:0000256" key="10">
    <source>
        <dbReference type="ARBA" id="ARBA00022837"/>
    </source>
</evidence>
<proteinExistence type="inferred from homology"/>
<accession>A0AAD9QIM2</accession>
<dbReference type="GO" id="GO:0016539">
    <property type="term" value="P:intein-mediated protein splicing"/>
    <property type="evidence" value="ECO:0007669"/>
    <property type="project" value="InterPro"/>
</dbReference>
<evidence type="ECO:0000259" key="18">
    <source>
        <dbReference type="SMART" id="SM00306"/>
    </source>
</evidence>
<dbReference type="InterPro" id="IPR001767">
    <property type="entry name" value="Hedgehog_Hint"/>
</dbReference>
<keyword evidence="13" id="KW-0449">Lipoprotein</keyword>
<dbReference type="GO" id="GO:0016540">
    <property type="term" value="P:protein autoprocessing"/>
    <property type="evidence" value="ECO:0007669"/>
    <property type="project" value="InterPro"/>
</dbReference>
<dbReference type="CDD" id="cd00081">
    <property type="entry name" value="Hint"/>
    <property type="match status" value="1"/>
</dbReference>
<dbReference type="PANTHER" id="PTHR11889:SF31">
    <property type="entry name" value="PROTEIN HEDGEHOG"/>
    <property type="match status" value="1"/>
</dbReference>
<dbReference type="GO" id="GO:0000139">
    <property type="term" value="C:Golgi membrane"/>
    <property type="evidence" value="ECO:0007669"/>
    <property type="project" value="UniProtKB-SubCell"/>
</dbReference>
<evidence type="ECO:0000256" key="6">
    <source>
        <dbReference type="ARBA" id="ARBA00022723"/>
    </source>
</evidence>
<dbReference type="AlphaFoldDB" id="A0AAD9QIM2"/>
<feature type="signal peptide" evidence="16">
    <location>
        <begin position="1"/>
        <end position="26"/>
    </location>
</feature>
<evidence type="ECO:0000256" key="7">
    <source>
        <dbReference type="ARBA" id="ARBA00022729"/>
    </source>
</evidence>
<dbReference type="SUPFAM" id="SSF51294">
    <property type="entry name" value="Hedgehog/intein (Hint) domain"/>
    <property type="match status" value="1"/>
</dbReference>
<comment type="subcellular location">
    <molecule>Protein hedgehog N-product</molecule>
    <subcellularLocation>
        <location evidence="15">Cell membrane</location>
        <topology evidence="15">Lipid-anchor</topology>
    </subcellularLocation>
</comment>
<evidence type="ECO:0000256" key="1">
    <source>
        <dbReference type="ARBA" id="ARBA00010649"/>
    </source>
</evidence>
<evidence type="ECO:0000256" key="3">
    <source>
        <dbReference type="ARBA" id="ARBA00022475"/>
    </source>
</evidence>
<keyword evidence="7 15" id="KW-0732">Signal</keyword>
<evidence type="ECO:0000256" key="5">
    <source>
        <dbReference type="ARBA" id="ARBA00022679"/>
    </source>
</evidence>
<dbReference type="PRINTS" id="PR00632">
    <property type="entry name" value="SONICHHOG"/>
</dbReference>
<evidence type="ECO:0000313" key="20">
    <source>
        <dbReference type="Proteomes" id="UP001249851"/>
    </source>
</evidence>
<feature type="chain" id="PRO_5042226318" description="Hedgehog protein" evidence="16">
    <location>
        <begin position="27"/>
        <end position="404"/>
    </location>
</feature>
<dbReference type="GO" id="GO:0007267">
    <property type="term" value="P:cell-cell signaling"/>
    <property type="evidence" value="ECO:0007669"/>
    <property type="project" value="InterPro"/>
</dbReference>
<keyword evidence="8 15" id="KW-0378">Hydrolase</keyword>
<dbReference type="GO" id="GO:0008233">
    <property type="term" value="F:peptidase activity"/>
    <property type="evidence" value="ECO:0007669"/>
    <property type="project" value="UniProtKB-UniRule"/>
</dbReference>
<evidence type="ECO:0000256" key="2">
    <source>
        <dbReference type="ARBA" id="ARBA00022473"/>
    </source>
</evidence>
<evidence type="ECO:0000256" key="11">
    <source>
        <dbReference type="ARBA" id="ARBA00023136"/>
    </source>
</evidence>
<evidence type="ECO:0000256" key="14">
    <source>
        <dbReference type="ARBA" id="ARBA00048589"/>
    </source>
</evidence>
<dbReference type="GO" id="GO:0005615">
    <property type="term" value="C:extracellular space"/>
    <property type="evidence" value="ECO:0007669"/>
    <property type="project" value="TreeGrafter"/>
</dbReference>
<dbReference type="Gene3D" id="2.170.16.10">
    <property type="entry name" value="Hedgehog/Intein (Hint) domain"/>
    <property type="match status" value="1"/>
</dbReference>
<dbReference type="InterPro" id="IPR006141">
    <property type="entry name" value="Intein_N"/>
</dbReference>
<evidence type="ECO:0000256" key="13">
    <source>
        <dbReference type="ARBA" id="ARBA00023288"/>
    </source>
</evidence>
<keyword evidence="6" id="KW-0479">Metal-binding</keyword>
<dbReference type="GO" id="GO:0005886">
    <property type="term" value="C:plasma membrane"/>
    <property type="evidence" value="ECO:0007669"/>
    <property type="project" value="UniProtKB-SubCell"/>
</dbReference>
<keyword evidence="11 15" id="KW-0472">Membrane</keyword>
<evidence type="ECO:0000256" key="12">
    <source>
        <dbReference type="ARBA" id="ARBA00023139"/>
    </source>
</evidence>
<dbReference type="GO" id="GO:0005509">
    <property type="term" value="F:calcium ion binding"/>
    <property type="evidence" value="ECO:0007669"/>
    <property type="project" value="TreeGrafter"/>
</dbReference>
<dbReference type="SMART" id="SM00305">
    <property type="entry name" value="HintC"/>
    <property type="match status" value="1"/>
</dbReference>
<keyword evidence="10" id="KW-0106">Calcium</keyword>
<evidence type="ECO:0000256" key="4">
    <source>
        <dbReference type="ARBA" id="ARBA00022670"/>
    </source>
</evidence>
<comment type="subcellular location">
    <molecule>Sonic hedgehog protein</molecule>
    <subcellularLocation>
        <location evidence="15">Endoplasmic reticulum membrane</location>
    </subcellularLocation>
    <subcellularLocation>
        <location evidence="15">Golgi apparatus membrane</location>
    </subcellularLocation>
</comment>
<comment type="caution">
    <text evidence="19">The sequence shown here is derived from an EMBL/GenBank/DDBJ whole genome shotgun (WGS) entry which is preliminary data.</text>
</comment>
<dbReference type="InterPro" id="IPR036844">
    <property type="entry name" value="Hint_dom_sf"/>
</dbReference>
<dbReference type="InterPro" id="IPR003587">
    <property type="entry name" value="Hint_dom_N"/>
</dbReference>
<comment type="similarity">
    <text evidence="1 15">Belongs to the hedgehog family.</text>
</comment>
<dbReference type="SMART" id="SM00306">
    <property type="entry name" value="HintN"/>
    <property type="match status" value="1"/>
</dbReference>
<keyword evidence="4 15" id="KW-0645">Protease</keyword>
<keyword evidence="9 15" id="KW-0068">Autocatalytic cleavage</keyword>
<keyword evidence="2 15" id="KW-0217">Developmental protein</keyword>
<evidence type="ECO:0000313" key="19">
    <source>
        <dbReference type="EMBL" id="KAK2562031.1"/>
    </source>
</evidence>
<keyword evidence="20" id="KW-1185">Reference proteome</keyword>
<dbReference type="InterPro" id="IPR050387">
    <property type="entry name" value="Hedgehog_Signaling"/>
</dbReference>
<dbReference type="GO" id="GO:0010468">
    <property type="term" value="P:regulation of gene expression"/>
    <property type="evidence" value="ECO:0007669"/>
    <property type="project" value="TreeGrafter"/>
</dbReference>
<feature type="domain" description="Hint" evidence="18">
    <location>
        <begin position="199"/>
        <end position="305"/>
    </location>
</feature>
<dbReference type="EMBL" id="JARQWQ010000030">
    <property type="protein sequence ID" value="KAK2562031.1"/>
    <property type="molecule type" value="Genomic_DNA"/>
</dbReference>
<evidence type="ECO:0000256" key="8">
    <source>
        <dbReference type="ARBA" id="ARBA00022801"/>
    </source>
</evidence>
<reference evidence="19" key="2">
    <citation type="journal article" date="2023" name="Science">
        <title>Genomic signatures of disease resistance in endangered staghorn corals.</title>
        <authorList>
            <person name="Vollmer S.V."/>
            <person name="Selwyn J.D."/>
            <person name="Despard B.A."/>
            <person name="Roesel C.L."/>
        </authorList>
    </citation>
    <scope>NUCLEOTIDE SEQUENCE</scope>
    <source>
        <strain evidence="19">K2</strain>
    </source>
</reference>
<dbReference type="GO" id="GO:0005113">
    <property type="term" value="F:patched binding"/>
    <property type="evidence" value="ECO:0007669"/>
    <property type="project" value="TreeGrafter"/>
</dbReference>
<organism evidence="19 20">
    <name type="scientific">Acropora cervicornis</name>
    <name type="common">Staghorn coral</name>
    <dbReference type="NCBI Taxonomy" id="6130"/>
    <lineage>
        <taxon>Eukaryota</taxon>
        <taxon>Metazoa</taxon>
        <taxon>Cnidaria</taxon>
        <taxon>Anthozoa</taxon>
        <taxon>Hexacorallia</taxon>
        <taxon>Scleractinia</taxon>
        <taxon>Astrocoeniina</taxon>
        <taxon>Acroporidae</taxon>
        <taxon>Acropora</taxon>
    </lineage>
</organism>
<dbReference type="GO" id="GO:0007224">
    <property type="term" value="P:smoothened signaling pathway"/>
    <property type="evidence" value="ECO:0007669"/>
    <property type="project" value="TreeGrafter"/>
</dbReference>
<dbReference type="Pfam" id="PF01079">
    <property type="entry name" value="Hint"/>
    <property type="match status" value="1"/>
</dbReference>
<comment type="function">
    <molecule>Protein hedgehog N-product</molecule>
    <text evidence="15">The dually lipidated hedgehog protein N-product is a morphogen which is essential for a variety of patterning events during development.</text>
</comment>
<dbReference type="GO" id="GO:0048731">
    <property type="term" value="P:system development"/>
    <property type="evidence" value="ECO:0007669"/>
    <property type="project" value="UniProtKB-ARBA"/>
</dbReference>
<dbReference type="Pfam" id="PF01085">
    <property type="entry name" value="HH_signal"/>
    <property type="match status" value="1"/>
</dbReference>
<dbReference type="InterPro" id="IPR001657">
    <property type="entry name" value="Hedgehog"/>
</dbReference>
<dbReference type="PANTHER" id="PTHR11889">
    <property type="entry name" value="HEDGEHOG"/>
    <property type="match status" value="1"/>
</dbReference>
<reference evidence="19" key="1">
    <citation type="journal article" date="2023" name="G3 (Bethesda)">
        <title>Whole genome assembly and annotation of the endangered Caribbean coral Acropora cervicornis.</title>
        <authorList>
            <person name="Selwyn J.D."/>
            <person name="Vollmer S.V."/>
        </authorList>
    </citation>
    <scope>NUCLEOTIDE SEQUENCE</scope>
    <source>
        <strain evidence="19">K2</strain>
    </source>
</reference>
<dbReference type="GO" id="GO:0005789">
    <property type="term" value="C:endoplasmic reticulum membrane"/>
    <property type="evidence" value="ECO:0007669"/>
    <property type="project" value="UniProtKB-SubCell"/>
</dbReference>
<keyword evidence="3 15" id="KW-1003">Cell membrane</keyword>
<comment type="function">
    <molecule>Protein hedgehog</molecule>
    <text evidence="15">The C-terminal part of the hedgehog protein precursor displays an autoproteolysis activity that results in the cleavage of the full-length protein into two parts (N-product and C-product). In addition, the C-terminal part displays a cholesterol transferase activity that results by the covalent attachment of a cholesterol moiety to the C-terminal of the newly generated N-product.</text>
</comment>
<keyword evidence="5" id="KW-0808">Transferase</keyword>
<keyword evidence="15" id="KW-0256">Endoplasmic reticulum</keyword>
<dbReference type="GO" id="GO:0001708">
    <property type="term" value="P:cell fate specification"/>
    <property type="evidence" value="ECO:0007669"/>
    <property type="project" value="TreeGrafter"/>
</dbReference>